<feature type="domain" description="PilZ" evidence="1">
    <location>
        <begin position="4"/>
        <end position="85"/>
    </location>
</feature>
<protein>
    <submittedName>
        <fullName evidence="2">PilZ domain-containing protein</fullName>
    </submittedName>
</protein>
<dbReference type="EMBL" id="JAULRT010000032">
    <property type="protein sequence ID" value="MDO3381052.1"/>
    <property type="molecule type" value="Genomic_DNA"/>
</dbReference>
<keyword evidence="3" id="KW-1185">Reference proteome</keyword>
<sequence length="86" mass="9604">MADDKREHLRTPMTCRIKICHKELGEMMVKTRDISEGGVFVILDPELTPPVGDRVTGQIQGLMDEAPVVDMEVVRVEPEGVGLKFI</sequence>
<comment type="caution">
    <text evidence="2">The sequence shown here is derived from an EMBL/GenBank/DDBJ whole genome shotgun (WGS) entry which is preliminary data.</text>
</comment>
<dbReference type="SUPFAM" id="SSF141371">
    <property type="entry name" value="PilZ domain-like"/>
    <property type="match status" value="1"/>
</dbReference>
<evidence type="ECO:0000259" key="1">
    <source>
        <dbReference type="Pfam" id="PF07238"/>
    </source>
</evidence>
<dbReference type="Proteomes" id="UP001168380">
    <property type="component" value="Unassembled WGS sequence"/>
</dbReference>
<dbReference type="Pfam" id="PF07238">
    <property type="entry name" value="PilZ"/>
    <property type="match status" value="1"/>
</dbReference>
<dbReference type="RefSeq" id="WP_302711176.1">
    <property type="nucleotide sequence ID" value="NZ_JAULRT010000032.1"/>
</dbReference>
<evidence type="ECO:0000313" key="2">
    <source>
        <dbReference type="EMBL" id="MDO3381052.1"/>
    </source>
</evidence>
<dbReference type="Gene3D" id="2.40.10.220">
    <property type="entry name" value="predicted glycosyltransferase like domains"/>
    <property type="match status" value="1"/>
</dbReference>
<evidence type="ECO:0000313" key="3">
    <source>
        <dbReference type="Proteomes" id="UP001168380"/>
    </source>
</evidence>
<dbReference type="InterPro" id="IPR009875">
    <property type="entry name" value="PilZ_domain"/>
</dbReference>
<accession>A0ABT8TAA5</accession>
<name>A0ABT8TAA5_9GAMM</name>
<proteinExistence type="predicted"/>
<reference evidence="2" key="1">
    <citation type="submission" date="2023-07" db="EMBL/GenBank/DDBJ databases">
        <title>Gilvimarinus algae sp. nov., isolated from the surface of Kelp.</title>
        <authorList>
            <person name="Sun Y.Y."/>
            <person name="Gong Y."/>
            <person name="Du Z.J."/>
        </authorList>
    </citation>
    <scope>NUCLEOTIDE SEQUENCE</scope>
    <source>
        <strain evidence="2">SDUM040014</strain>
    </source>
</reference>
<organism evidence="2 3">
    <name type="scientific">Gilvimarinus algae</name>
    <dbReference type="NCBI Taxonomy" id="3058037"/>
    <lineage>
        <taxon>Bacteria</taxon>
        <taxon>Pseudomonadati</taxon>
        <taxon>Pseudomonadota</taxon>
        <taxon>Gammaproteobacteria</taxon>
        <taxon>Cellvibrionales</taxon>
        <taxon>Cellvibrionaceae</taxon>
        <taxon>Gilvimarinus</taxon>
    </lineage>
</organism>
<gene>
    <name evidence="2" type="ORF">QWI16_02630</name>
</gene>